<dbReference type="PRINTS" id="PR00420">
    <property type="entry name" value="RNGMNOXGNASE"/>
</dbReference>
<dbReference type="Gene3D" id="3.50.50.60">
    <property type="entry name" value="FAD/NAD(P)-binding domain"/>
    <property type="match status" value="1"/>
</dbReference>
<comment type="caution">
    <text evidence="7">The sequence shown here is derived from an EMBL/GenBank/DDBJ whole genome shotgun (WGS) entry which is preliminary data.</text>
</comment>
<evidence type="ECO:0000256" key="1">
    <source>
        <dbReference type="ARBA" id="ARBA00007992"/>
    </source>
</evidence>
<dbReference type="EMBL" id="JAAAID010000521">
    <property type="protein sequence ID" value="KAG0016575.1"/>
    <property type="molecule type" value="Genomic_DNA"/>
</dbReference>
<protein>
    <recommendedName>
        <fullName evidence="6">FAD-binding domain-containing protein</fullName>
    </recommendedName>
</protein>
<dbReference type="PANTHER" id="PTHR47356">
    <property type="entry name" value="FAD-DEPENDENT MONOOXYGENASE ASQG-RELATED"/>
    <property type="match status" value="1"/>
</dbReference>
<dbReference type="InterPro" id="IPR050562">
    <property type="entry name" value="FAD_mOase_fung"/>
</dbReference>
<evidence type="ECO:0000256" key="4">
    <source>
        <dbReference type="ARBA" id="ARBA00023002"/>
    </source>
</evidence>
<feature type="compositionally biased region" description="Polar residues" evidence="5">
    <location>
        <begin position="7"/>
        <end position="20"/>
    </location>
</feature>
<dbReference type="Proteomes" id="UP000703661">
    <property type="component" value="Unassembled WGS sequence"/>
</dbReference>
<dbReference type="GO" id="GO:0004497">
    <property type="term" value="F:monooxygenase activity"/>
    <property type="evidence" value="ECO:0007669"/>
    <property type="project" value="InterPro"/>
</dbReference>
<evidence type="ECO:0000256" key="2">
    <source>
        <dbReference type="ARBA" id="ARBA00022630"/>
    </source>
</evidence>
<evidence type="ECO:0000313" key="7">
    <source>
        <dbReference type="EMBL" id="KAG0016575.1"/>
    </source>
</evidence>
<organism evidence="7 8">
    <name type="scientific">Entomortierella chlamydospora</name>
    <dbReference type="NCBI Taxonomy" id="101097"/>
    <lineage>
        <taxon>Eukaryota</taxon>
        <taxon>Fungi</taxon>
        <taxon>Fungi incertae sedis</taxon>
        <taxon>Mucoromycota</taxon>
        <taxon>Mortierellomycotina</taxon>
        <taxon>Mortierellomycetes</taxon>
        <taxon>Mortierellales</taxon>
        <taxon>Mortierellaceae</taxon>
        <taxon>Entomortierella</taxon>
    </lineage>
</organism>
<sequence>MPFSYKSGRSNTDYSNQTNPSIATSSSDASSTYPHTSHVEEPTLKVLIVGAGIGGLLLGYCLERAGIDYVILERAPRPHTTKTTIQFTANTLHAIDQLGLLEEVLKISKPITGVTLHKHSMSVVGRIDFLFHKERAEFCRILMSRMRPDRIQWGRKVLETVSGDIGVQCRCANGYVVQGDILVGADGAYSAVRQNLFRNLKEKSLLPKSDMESLKFTQNAIIGMTEPLDPVDFPEAATEFGRCQIVIGKDSSPYTLWITPTSENRLTWSVTGLLITETKGEQNLMVSQFGPEEVRKTCNLIESLESPIGGSLATLIAHTPEENMIKILVEEKHYKTWHHGRTVLMGDACHKFVSFSGQGPEQAMLDAICLANVFYGLKKPYPFADITEAFAMYHELRSPVSKAAVQTSGQMANLINGQGLGSEIKRKLVFNLPMWMQALSVDKAQTRPLLHFLPAIPGRGSKSVGAPSVKSV</sequence>
<evidence type="ECO:0000256" key="3">
    <source>
        <dbReference type="ARBA" id="ARBA00022827"/>
    </source>
</evidence>
<dbReference type="AlphaFoldDB" id="A0A9P6MWP4"/>
<dbReference type="PANTHER" id="PTHR47356:SF2">
    <property type="entry name" value="FAD-BINDING DOMAIN-CONTAINING PROTEIN-RELATED"/>
    <property type="match status" value="1"/>
</dbReference>
<evidence type="ECO:0000313" key="8">
    <source>
        <dbReference type="Proteomes" id="UP000703661"/>
    </source>
</evidence>
<keyword evidence="3" id="KW-0274">FAD</keyword>
<keyword evidence="4" id="KW-0560">Oxidoreductase</keyword>
<evidence type="ECO:0000259" key="6">
    <source>
        <dbReference type="Pfam" id="PF01494"/>
    </source>
</evidence>
<dbReference type="InterPro" id="IPR002938">
    <property type="entry name" value="FAD-bd"/>
</dbReference>
<dbReference type="OrthoDB" id="655030at2759"/>
<keyword evidence="2" id="KW-0285">Flavoprotein</keyword>
<comment type="similarity">
    <text evidence="1">Belongs to the paxM FAD-dependent monooxygenase family.</text>
</comment>
<feature type="region of interest" description="Disordered" evidence="5">
    <location>
        <begin position="1"/>
        <end position="36"/>
    </location>
</feature>
<gene>
    <name evidence="7" type="ORF">BGZ80_009118</name>
</gene>
<proteinExistence type="inferred from homology"/>
<feature type="compositionally biased region" description="Low complexity" evidence="5">
    <location>
        <begin position="21"/>
        <end position="32"/>
    </location>
</feature>
<keyword evidence="8" id="KW-1185">Reference proteome</keyword>
<accession>A0A9P6MWP4</accession>
<dbReference type="Pfam" id="PF01494">
    <property type="entry name" value="FAD_binding_3"/>
    <property type="match status" value="1"/>
</dbReference>
<dbReference type="GO" id="GO:0071949">
    <property type="term" value="F:FAD binding"/>
    <property type="evidence" value="ECO:0007669"/>
    <property type="project" value="InterPro"/>
</dbReference>
<name>A0A9P6MWP4_9FUNG</name>
<feature type="domain" description="FAD-binding" evidence="6">
    <location>
        <begin position="44"/>
        <end position="407"/>
    </location>
</feature>
<reference evidence="7" key="1">
    <citation type="journal article" date="2020" name="Fungal Divers.">
        <title>Resolving the Mortierellaceae phylogeny through synthesis of multi-gene phylogenetics and phylogenomics.</title>
        <authorList>
            <person name="Vandepol N."/>
            <person name="Liber J."/>
            <person name="Desiro A."/>
            <person name="Na H."/>
            <person name="Kennedy M."/>
            <person name="Barry K."/>
            <person name="Grigoriev I.V."/>
            <person name="Miller A.N."/>
            <person name="O'Donnell K."/>
            <person name="Stajich J.E."/>
            <person name="Bonito G."/>
        </authorList>
    </citation>
    <scope>NUCLEOTIDE SEQUENCE</scope>
    <source>
        <strain evidence="7">NRRL 2769</strain>
    </source>
</reference>
<dbReference type="InterPro" id="IPR036188">
    <property type="entry name" value="FAD/NAD-bd_sf"/>
</dbReference>
<dbReference type="SUPFAM" id="SSF51905">
    <property type="entry name" value="FAD/NAD(P)-binding domain"/>
    <property type="match status" value="1"/>
</dbReference>
<evidence type="ECO:0000256" key="5">
    <source>
        <dbReference type="SAM" id="MobiDB-lite"/>
    </source>
</evidence>